<dbReference type="EMBL" id="JACCJB010000019">
    <property type="protein sequence ID" value="KAF6219447.1"/>
    <property type="molecule type" value="Genomic_DNA"/>
</dbReference>
<dbReference type="RefSeq" id="XP_037148882.1">
    <property type="nucleotide sequence ID" value="XM_037294835.1"/>
</dbReference>
<keyword evidence="3" id="KW-1185">Reference proteome</keyword>
<gene>
    <name evidence="2" type="ORF">HO133_003913</name>
</gene>
<evidence type="ECO:0000313" key="2">
    <source>
        <dbReference type="EMBL" id="KAF6219447.1"/>
    </source>
</evidence>
<organism evidence="2 3">
    <name type="scientific">Letharia lupina</name>
    <dbReference type="NCBI Taxonomy" id="560253"/>
    <lineage>
        <taxon>Eukaryota</taxon>
        <taxon>Fungi</taxon>
        <taxon>Dikarya</taxon>
        <taxon>Ascomycota</taxon>
        <taxon>Pezizomycotina</taxon>
        <taxon>Lecanoromycetes</taxon>
        <taxon>OSLEUM clade</taxon>
        <taxon>Lecanoromycetidae</taxon>
        <taxon>Lecanorales</taxon>
        <taxon>Lecanorineae</taxon>
        <taxon>Parmeliaceae</taxon>
        <taxon>Letharia</taxon>
    </lineage>
</organism>
<dbReference type="GeneID" id="59332324"/>
<protein>
    <submittedName>
        <fullName evidence="2">Uncharacterized protein</fullName>
    </submittedName>
</protein>
<comment type="caution">
    <text evidence="2">The sequence shown here is derived from an EMBL/GenBank/DDBJ whole genome shotgun (WGS) entry which is preliminary data.</text>
</comment>
<evidence type="ECO:0000313" key="3">
    <source>
        <dbReference type="Proteomes" id="UP000593566"/>
    </source>
</evidence>
<evidence type="ECO:0000256" key="1">
    <source>
        <dbReference type="SAM" id="MobiDB-lite"/>
    </source>
</evidence>
<sequence length="89" mass="10000">MSSAGSTLTPVFESLLFESFYRGHETWKRQLAPIAFISKHQRSETLHPKKHCTTPQSPDDIRFKVTTSSASGFDKSPPLEPNNADHTNQ</sequence>
<proteinExistence type="predicted"/>
<dbReference type="AlphaFoldDB" id="A0A8H6C9P0"/>
<accession>A0A8H6C9P0</accession>
<feature type="region of interest" description="Disordered" evidence="1">
    <location>
        <begin position="42"/>
        <end position="89"/>
    </location>
</feature>
<dbReference type="Proteomes" id="UP000593566">
    <property type="component" value="Unassembled WGS sequence"/>
</dbReference>
<name>A0A8H6C9P0_9LECA</name>
<reference evidence="2 3" key="1">
    <citation type="journal article" date="2020" name="Genomics">
        <title>Complete, high-quality genomes from long-read metagenomic sequencing of two wolf lichen thalli reveals enigmatic genome architecture.</title>
        <authorList>
            <person name="McKenzie S.K."/>
            <person name="Walston R.F."/>
            <person name="Allen J.L."/>
        </authorList>
    </citation>
    <scope>NUCLEOTIDE SEQUENCE [LARGE SCALE GENOMIC DNA]</scope>
    <source>
        <strain evidence="2">WasteWater1</strain>
    </source>
</reference>